<keyword evidence="1" id="KW-0812">Transmembrane</keyword>
<feature type="transmembrane region" description="Helical" evidence="1">
    <location>
        <begin position="20"/>
        <end position="46"/>
    </location>
</feature>
<keyword evidence="1" id="KW-1133">Transmembrane helix</keyword>
<reference evidence="2 3" key="1">
    <citation type="submission" date="2021-01" db="EMBL/GenBank/DDBJ databases">
        <title>Whole genome shotgun sequence of Cellulomonas oligotrophica NBRC 109435.</title>
        <authorList>
            <person name="Komaki H."/>
            <person name="Tamura T."/>
        </authorList>
    </citation>
    <scope>NUCLEOTIDE SEQUENCE [LARGE SCALE GENOMIC DNA]</scope>
    <source>
        <strain evidence="2 3">NBRC 109435</strain>
    </source>
</reference>
<dbReference type="Proteomes" id="UP000618382">
    <property type="component" value="Unassembled WGS sequence"/>
</dbReference>
<organism evidence="2 3">
    <name type="scientific">Cellulomonas oligotrophica</name>
    <dbReference type="NCBI Taxonomy" id="931536"/>
    <lineage>
        <taxon>Bacteria</taxon>
        <taxon>Bacillati</taxon>
        <taxon>Actinomycetota</taxon>
        <taxon>Actinomycetes</taxon>
        <taxon>Micrococcales</taxon>
        <taxon>Cellulomonadaceae</taxon>
        <taxon>Cellulomonas</taxon>
    </lineage>
</organism>
<feature type="transmembrane region" description="Helical" evidence="1">
    <location>
        <begin position="133"/>
        <end position="166"/>
    </location>
</feature>
<name>A0ABQ4DB68_9CELL</name>
<dbReference type="EMBL" id="BONN01000005">
    <property type="protein sequence ID" value="GIG32960.1"/>
    <property type="molecule type" value="Genomic_DNA"/>
</dbReference>
<keyword evidence="1" id="KW-0472">Membrane</keyword>
<evidence type="ECO:0000313" key="3">
    <source>
        <dbReference type="Proteomes" id="UP000618382"/>
    </source>
</evidence>
<evidence type="ECO:0008006" key="4">
    <source>
        <dbReference type="Google" id="ProtNLM"/>
    </source>
</evidence>
<sequence length="233" mass="23589">MHVRALLTPGESAARAVTTVRAALSATGFGAAVPYFAGGLVIGLVFRQEYISRIGPIAVQPPFAATMVVPLLLALGTGVAHGTWPSAVLRRTLRTAAVRAGSYLLASLVSLAVVAVAAAASDAAVGPGMVRSLLLFSGLTMGAGAICGIAFAWCPAVVICSVAVLSPPSTSPLSLGSMIFSGEATGSQFVVACSVYVAGLAVAVVDVASRGYVRRSWRAESSTRSADGGRYVY</sequence>
<protein>
    <recommendedName>
        <fullName evidence="4">ABC transporter</fullName>
    </recommendedName>
</protein>
<evidence type="ECO:0000256" key="1">
    <source>
        <dbReference type="SAM" id="Phobius"/>
    </source>
</evidence>
<keyword evidence="3" id="KW-1185">Reference proteome</keyword>
<evidence type="ECO:0000313" key="2">
    <source>
        <dbReference type="EMBL" id="GIG32960.1"/>
    </source>
</evidence>
<feature type="transmembrane region" description="Helical" evidence="1">
    <location>
        <begin position="58"/>
        <end position="80"/>
    </location>
</feature>
<proteinExistence type="predicted"/>
<gene>
    <name evidence="2" type="ORF">Col01nite_21190</name>
</gene>
<accession>A0ABQ4DB68</accession>
<feature type="transmembrane region" description="Helical" evidence="1">
    <location>
        <begin position="100"/>
        <end position="121"/>
    </location>
</feature>
<feature type="transmembrane region" description="Helical" evidence="1">
    <location>
        <begin position="186"/>
        <end position="208"/>
    </location>
</feature>
<comment type="caution">
    <text evidence="2">The sequence shown here is derived from an EMBL/GenBank/DDBJ whole genome shotgun (WGS) entry which is preliminary data.</text>
</comment>